<evidence type="ECO:0000256" key="1">
    <source>
        <dbReference type="ARBA" id="ARBA00004123"/>
    </source>
</evidence>
<dbReference type="Proteomes" id="UP000285883">
    <property type="component" value="Unassembled WGS sequence"/>
</dbReference>
<dbReference type="GO" id="GO:0007059">
    <property type="term" value="P:chromosome segregation"/>
    <property type="evidence" value="ECO:0007669"/>
    <property type="project" value="TreeGrafter"/>
</dbReference>
<evidence type="ECO:0000256" key="2">
    <source>
        <dbReference type="ARBA" id="ARBA00004286"/>
    </source>
</evidence>
<evidence type="ECO:0000313" key="8">
    <source>
        <dbReference type="EMBL" id="KAG2520966.1"/>
    </source>
</evidence>
<comment type="subcellular location">
    <subcellularLocation>
        <location evidence="2">Chromosome</location>
    </subcellularLocation>
    <subcellularLocation>
        <location evidence="1">Nucleus</location>
    </subcellularLocation>
</comment>
<name>A0A3R7G7M2_9STRA</name>
<dbReference type="Proteomes" id="UP000792063">
    <property type="component" value="Unassembled WGS sequence"/>
</dbReference>
<dbReference type="PANTHER" id="PTHR16431">
    <property type="entry name" value="NEUROGENIC PROTEIN MASTERMIND"/>
    <property type="match status" value="1"/>
</dbReference>
<evidence type="ECO:0000313" key="12">
    <source>
        <dbReference type="Proteomes" id="UP000285883"/>
    </source>
</evidence>
<proteinExistence type="predicted"/>
<organism evidence="9 12">
    <name type="scientific">Phytophthora kernoviae</name>
    <dbReference type="NCBI Taxonomy" id="325452"/>
    <lineage>
        <taxon>Eukaryota</taxon>
        <taxon>Sar</taxon>
        <taxon>Stramenopiles</taxon>
        <taxon>Oomycota</taxon>
        <taxon>Peronosporomycetes</taxon>
        <taxon>Peronosporales</taxon>
        <taxon>Peronosporaceae</taxon>
        <taxon>Phytophthora</taxon>
    </lineage>
</organism>
<dbReference type="Proteomes" id="UP000785171">
    <property type="component" value="Unassembled WGS sequence"/>
</dbReference>
<dbReference type="EMBL" id="MBDN02000293">
    <property type="protein sequence ID" value="RLN76768.1"/>
    <property type="molecule type" value="Genomic_DNA"/>
</dbReference>
<keyword evidence="11" id="KW-1185">Reference proteome</keyword>
<keyword evidence="3" id="KW-0158">Chromosome</keyword>
<gene>
    <name evidence="9" type="ORF">BBI17_007266</name>
    <name evidence="10" type="ORF">BBO99_00007291</name>
    <name evidence="7" type="ORF">JM16_006914</name>
    <name evidence="8" type="ORF">JM18_006823</name>
</gene>
<accession>A0A3R7G7M2</accession>
<feature type="region of interest" description="Disordered" evidence="5">
    <location>
        <begin position="89"/>
        <end position="108"/>
    </location>
</feature>
<dbReference type="InterPro" id="IPR034752">
    <property type="entry name" value="Mis18"/>
</dbReference>
<comment type="caution">
    <text evidence="9">The sequence shown here is derived from an EMBL/GenBank/DDBJ whole genome shotgun (WGS) entry which is preliminary data.</text>
</comment>
<dbReference type="PROSITE" id="PS51793">
    <property type="entry name" value="MIS18"/>
    <property type="match status" value="1"/>
</dbReference>
<evidence type="ECO:0000256" key="4">
    <source>
        <dbReference type="ARBA" id="ARBA00023242"/>
    </source>
</evidence>
<dbReference type="PANTHER" id="PTHR16431:SF1">
    <property type="entry name" value="NEUROGENIC PROTEIN MASTERMIND"/>
    <property type="match status" value="1"/>
</dbReference>
<evidence type="ECO:0000313" key="11">
    <source>
        <dbReference type="Proteomes" id="UP000285624"/>
    </source>
</evidence>
<reference evidence="7" key="1">
    <citation type="journal article" date="2015" name="Genom Data">
        <title>Genome sequences of six Phytophthora species associated with forests in New Zealand.</title>
        <authorList>
            <person name="Studholme D.J."/>
            <person name="McDougal R.L."/>
            <person name="Sambles C."/>
            <person name="Hansen E."/>
            <person name="Hardy G."/>
            <person name="Grant M."/>
            <person name="Ganley R.J."/>
            <person name="Williams N.M."/>
        </authorList>
    </citation>
    <scope>NUCLEOTIDE SEQUENCE</scope>
    <source>
        <strain evidence="7">NZFS 2646</strain>
        <strain evidence="8">NZFS 3630</strain>
    </source>
</reference>
<dbReference type="GO" id="GO:0000775">
    <property type="term" value="C:chromosome, centromeric region"/>
    <property type="evidence" value="ECO:0007669"/>
    <property type="project" value="TreeGrafter"/>
</dbReference>
<evidence type="ECO:0000313" key="10">
    <source>
        <dbReference type="EMBL" id="RLN76768.1"/>
    </source>
</evidence>
<dbReference type="GO" id="GO:0034080">
    <property type="term" value="P:CENP-A containing chromatin assembly"/>
    <property type="evidence" value="ECO:0007669"/>
    <property type="project" value="TreeGrafter"/>
</dbReference>
<feature type="domain" description="Mis18" evidence="6">
    <location>
        <begin position="1"/>
        <end position="34"/>
    </location>
</feature>
<evidence type="ECO:0000256" key="5">
    <source>
        <dbReference type="SAM" id="MobiDB-lite"/>
    </source>
</evidence>
<evidence type="ECO:0000256" key="3">
    <source>
        <dbReference type="ARBA" id="ARBA00022454"/>
    </source>
</evidence>
<dbReference type="GO" id="GO:0005634">
    <property type="term" value="C:nucleus"/>
    <property type="evidence" value="ECO:0007669"/>
    <property type="project" value="UniProtKB-SubCell"/>
</dbReference>
<dbReference type="EMBL" id="JPWV03000255">
    <property type="protein sequence ID" value="KAG2520000.1"/>
    <property type="molecule type" value="Genomic_DNA"/>
</dbReference>
<reference evidence="7" key="3">
    <citation type="submission" date="2020-06" db="EMBL/GenBank/DDBJ databases">
        <authorList>
            <person name="Studholme D.J."/>
        </authorList>
    </citation>
    <scope>NUCLEOTIDE SEQUENCE</scope>
    <source>
        <strain evidence="7">NZFS 2646</strain>
        <strain evidence="8">NZFS 3630</strain>
    </source>
</reference>
<evidence type="ECO:0000313" key="9">
    <source>
        <dbReference type="EMBL" id="RLN37142.1"/>
    </source>
</evidence>
<protein>
    <recommendedName>
        <fullName evidence="6">Mis18 domain-containing protein</fullName>
    </recommendedName>
</protein>
<dbReference type="EMBL" id="JPWU03000266">
    <property type="protein sequence ID" value="KAG2520966.1"/>
    <property type="molecule type" value="Genomic_DNA"/>
</dbReference>
<dbReference type="AlphaFoldDB" id="A0A3R7G7M2"/>
<evidence type="ECO:0000313" key="7">
    <source>
        <dbReference type="EMBL" id="KAG2520000.1"/>
    </source>
</evidence>
<reference evidence="11 12" key="2">
    <citation type="submission" date="2018-07" db="EMBL/GenBank/DDBJ databases">
        <title>Genome sequencing of oomycete isolates from Chile give support for New Zealand origin for Phytophthora kernoviae and make available the first Nothophytophthora sp. genome.</title>
        <authorList>
            <person name="Studholme D.J."/>
            <person name="Sanfuentes E."/>
            <person name="Panda P."/>
            <person name="Hill R."/>
            <person name="Sambles C."/>
            <person name="Grant M."/>
            <person name="Williams N.M."/>
            <person name="Mcdougal R.L."/>
        </authorList>
    </citation>
    <scope>NUCLEOTIDE SEQUENCE [LARGE SCALE GENOMIC DNA]</scope>
    <source>
        <strain evidence="9">Chile2</strain>
        <strain evidence="10">Chile4</strain>
    </source>
</reference>
<dbReference type="Proteomes" id="UP000285624">
    <property type="component" value="Unassembled WGS sequence"/>
</dbReference>
<evidence type="ECO:0000259" key="6">
    <source>
        <dbReference type="PROSITE" id="PS51793"/>
    </source>
</evidence>
<keyword evidence="4" id="KW-0539">Nucleus</keyword>
<dbReference type="EMBL" id="MAYM02000637">
    <property type="protein sequence ID" value="RLN37142.1"/>
    <property type="molecule type" value="Genomic_DNA"/>
</dbReference>
<sequence>MWLKLLKYLTTPVALDAIRDLFSFSTEAITSYTLGEPMQNQQENSQAAVACHAAMQKLAVDRNEVVRLREEMEKVKGLMVTVDDRLAQLEGGEVESEEEAPQSQDAKA</sequence>
<dbReference type="GO" id="GO:0000785">
    <property type="term" value="C:chromatin"/>
    <property type="evidence" value="ECO:0007669"/>
    <property type="project" value="TreeGrafter"/>
</dbReference>
<dbReference type="STRING" id="325452.A0A3R7G7M2"/>